<keyword evidence="2" id="KW-0813">Transport</keyword>
<keyword evidence="3 7" id="KW-0812">Transmembrane</keyword>
<dbReference type="RefSeq" id="WP_157324511.1">
    <property type="nucleotide sequence ID" value="NZ_BMFX01000011.1"/>
</dbReference>
<feature type="transmembrane region" description="Helical" evidence="7">
    <location>
        <begin position="126"/>
        <end position="145"/>
    </location>
</feature>
<name>A0A7K1ULS4_9MICC</name>
<evidence type="ECO:0000256" key="4">
    <source>
        <dbReference type="ARBA" id="ARBA00022989"/>
    </source>
</evidence>
<feature type="transmembrane region" description="Helical" evidence="7">
    <location>
        <begin position="352"/>
        <end position="377"/>
    </location>
</feature>
<dbReference type="PANTHER" id="PTHR23519">
    <property type="entry name" value="AUTOPHAGY-RELATED PROTEIN 22"/>
    <property type="match status" value="1"/>
</dbReference>
<dbReference type="AlphaFoldDB" id="A0A7K1ULS4"/>
<keyword evidence="5 7" id="KW-0472">Membrane</keyword>
<dbReference type="InterPro" id="IPR036259">
    <property type="entry name" value="MFS_trans_sf"/>
</dbReference>
<feature type="transmembrane region" description="Helical" evidence="7">
    <location>
        <begin position="435"/>
        <end position="452"/>
    </location>
</feature>
<gene>
    <name evidence="8" type="ORF">GNZ21_11575</name>
</gene>
<feature type="compositionally biased region" description="Basic and acidic residues" evidence="6">
    <location>
        <begin position="1"/>
        <end position="13"/>
    </location>
</feature>
<dbReference type="PANTHER" id="PTHR23519:SF1">
    <property type="entry name" value="AUTOPHAGY-RELATED PROTEIN 22"/>
    <property type="match status" value="1"/>
</dbReference>
<dbReference type="EMBL" id="WRPM01000081">
    <property type="protein sequence ID" value="MVT26991.1"/>
    <property type="molecule type" value="Genomic_DNA"/>
</dbReference>
<protein>
    <submittedName>
        <fullName evidence="8">MFS transporter</fullName>
    </submittedName>
</protein>
<feature type="transmembrane region" description="Helical" evidence="7">
    <location>
        <begin position="328"/>
        <end position="346"/>
    </location>
</feature>
<organism evidence="8 9">
    <name type="scientific">Nesterenkonia alkaliphila</name>
    <dbReference type="NCBI Taxonomy" id="1463631"/>
    <lineage>
        <taxon>Bacteria</taxon>
        <taxon>Bacillati</taxon>
        <taxon>Actinomycetota</taxon>
        <taxon>Actinomycetes</taxon>
        <taxon>Micrococcales</taxon>
        <taxon>Micrococcaceae</taxon>
        <taxon>Nesterenkonia</taxon>
    </lineage>
</organism>
<feature type="transmembrane region" description="Helical" evidence="7">
    <location>
        <begin position="35"/>
        <end position="57"/>
    </location>
</feature>
<evidence type="ECO:0000313" key="9">
    <source>
        <dbReference type="Proteomes" id="UP000460157"/>
    </source>
</evidence>
<evidence type="ECO:0000256" key="1">
    <source>
        <dbReference type="ARBA" id="ARBA00004127"/>
    </source>
</evidence>
<feature type="transmembrane region" description="Helical" evidence="7">
    <location>
        <begin position="298"/>
        <end position="319"/>
    </location>
</feature>
<keyword evidence="4 7" id="KW-1133">Transmembrane helix</keyword>
<evidence type="ECO:0000256" key="6">
    <source>
        <dbReference type="SAM" id="MobiDB-lite"/>
    </source>
</evidence>
<sequence>MSRTTDPGEHALRAADAPSSPDQPLNKWIISAWSLWSWGNATVSAVMVTFVFAPYVVNVVGENSNGTQWLTIANLIAGIIIAATAPVVGQRADRSGKRKLWLTVLTLIVTGLVAACFLVRPEDSWLLVGVTLLATMNLVDTLANVHLNAMITDISDSKRMGRVSGIGWGAGYLGGIFILAIAYFGMVSGEGGMLGLPTENSFNIRMVAVAAAAWFLIFALPLLLTPVKTADQDQIGERISIWESYKRLWRTVVGLWRNDRNTFWFFVSSAVYRDGLSGVFAYGAILGTSVYGISPGDILLFGIAGNVIAAAGAILGGWIDDWVGPRNVIRFSVGALVVSGVVLFFMDVEREIFGITLTPTTSFWVFGLALCLFVGPAQAASRGFLGRIAPPDRASELFGLYQTAGRSVDFMTSGLIAVLLWIALGDPDVENADKAIIVAVVLILALGLALFSKVKAPQGYAKLPDHHLT</sequence>
<feature type="transmembrane region" description="Helical" evidence="7">
    <location>
        <begin position="263"/>
        <end position="286"/>
    </location>
</feature>
<evidence type="ECO:0000256" key="7">
    <source>
        <dbReference type="SAM" id="Phobius"/>
    </source>
</evidence>
<feature type="transmembrane region" description="Helical" evidence="7">
    <location>
        <begin position="166"/>
        <end position="186"/>
    </location>
</feature>
<evidence type="ECO:0000256" key="3">
    <source>
        <dbReference type="ARBA" id="ARBA00022692"/>
    </source>
</evidence>
<evidence type="ECO:0000313" key="8">
    <source>
        <dbReference type="EMBL" id="MVT26991.1"/>
    </source>
</evidence>
<keyword evidence="9" id="KW-1185">Reference proteome</keyword>
<feature type="transmembrane region" description="Helical" evidence="7">
    <location>
        <begin position="398"/>
        <end position="423"/>
    </location>
</feature>
<dbReference type="GO" id="GO:0012505">
    <property type="term" value="C:endomembrane system"/>
    <property type="evidence" value="ECO:0007669"/>
    <property type="project" value="UniProtKB-SubCell"/>
</dbReference>
<dbReference type="Gene3D" id="1.20.1250.20">
    <property type="entry name" value="MFS general substrate transporter like domains"/>
    <property type="match status" value="1"/>
</dbReference>
<dbReference type="Pfam" id="PF11700">
    <property type="entry name" value="ATG22"/>
    <property type="match status" value="1"/>
</dbReference>
<comment type="subcellular location">
    <subcellularLocation>
        <location evidence="1">Endomembrane system</location>
        <topology evidence="1">Multi-pass membrane protein</topology>
    </subcellularLocation>
</comment>
<feature type="transmembrane region" description="Helical" evidence="7">
    <location>
        <begin position="69"/>
        <end position="88"/>
    </location>
</feature>
<evidence type="ECO:0000256" key="2">
    <source>
        <dbReference type="ARBA" id="ARBA00022448"/>
    </source>
</evidence>
<reference evidence="8 9" key="1">
    <citation type="submission" date="2019-12" db="EMBL/GenBank/DDBJ databases">
        <title>Nesterenkonia muleiensis sp. nov., a novel actinobacterium isolated from sap of Populus euphratica.</title>
        <authorList>
            <person name="Wang R."/>
        </authorList>
    </citation>
    <scope>NUCLEOTIDE SEQUENCE [LARGE SCALE GENOMIC DNA]</scope>
    <source>
        <strain evidence="8 9">F10</strain>
    </source>
</reference>
<proteinExistence type="predicted"/>
<feature type="region of interest" description="Disordered" evidence="6">
    <location>
        <begin position="1"/>
        <end position="23"/>
    </location>
</feature>
<dbReference type="InterPro" id="IPR050495">
    <property type="entry name" value="ATG22/LtaA_families"/>
</dbReference>
<accession>A0A7K1ULS4</accession>
<feature type="transmembrane region" description="Helical" evidence="7">
    <location>
        <begin position="100"/>
        <end position="120"/>
    </location>
</feature>
<dbReference type="SUPFAM" id="SSF103473">
    <property type="entry name" value="MFS general substrate transporter"/>
    <property type="match status" value="1"/>
</dbReference>
<dbReference type="OrthoDB" id="9768783at2"/>
<evidence type="ECO:0000256" key="5">
    <source>
        <dbReference type="ARBA" id="ARBA00023136"/>
    </source>
</evidence>
<dbReference type="Proteomes" id="UP000460157">
    <property type="component" value="Unassembled WGS sequence"/>
</dbReference>
<feature type="transmembrane region" description="Helical" evidence="7">
    <location>
        <begin position="206"/>
        <end position="224"/>
    </location>
</feature>
<dbReference type="InterPro" id="IPR024671">
    <property type="entry name" value="Atg22-like"/>
</dbReference>
<comment type="caution">
    <text evidence="8">The sequence shown here is derived from an EMBL/GenBank/DDBJ whole genome shotgun (WGS) entry which is preliminary data.</text>
</comment>